<evidence type="ECO:0000259" key="1">
    <source>
        <dbReference type="Pfam" id="PF21619"/>
    </source>
</evidence>
<evidence type="ECO:0000313" key="3">
    <source>
        <dbReference type="Proteomes" id="UP000240010"/>
    </source>
</evidence>
<reference evidence="2 3" key="1">
    <citation type="submission" date="2018-02" db="EMBL/GenBank/DDBJ databases">
        <title>Subsurface microbial communities from deep shales in Ohio and West Virginia, USA.</title>
        <authorList>
            <person name="Wrighton K."/>
        </authorList>
    </citation>
    <scope>NUCLEOTIDE SEQUENCE [LARGE SCALE GENOMIC DNA]</scope>
    <source>
        <strain evidence="2 3">OWC-DMM</strain>
    </source>
</reference>
<comment type="caution">
    <text evidence="2">The sequence shown here is derived from an EMBL/GenBank/DDBJ whole genome shotgun (WGS) entry which is preliminary data.</text>
</comment>
<dbReference type="InterPro" id="IPR049193">
    <property type="entry name" value="DUF6855"/>
</dbReference>
<dbReference type="RefSeq" id="WP_104429025.1">
    <property type="nucleotide sequence ID" value="NZ_PTIZ01000005.1"/>
</dbReference>
<feature type="domain" description="DUF6855" evidence="1">
    <location>
        <begin position="5"/>
        <end position="128"/>
    </location>
</feature>
<accession>A0A2S6HEK1</accession>
<dbReference type="AlphaFoldDB" id="A0A2S6HEK1"/>
<name>A0A2S6HEK1_9GAMM</name>
<proteinExistence type="predicted"/>
<protein>
    <recommendedName>
        <fullName evidence="1">DUF6855 domain-containing protein</fullName>
    </recommendedName>
</protein>
<dbReference type="EMBL" id="PTIZ01000005">
    <property type="protein sequence ID" value="PPK75821.1"/>
    <property type="molecule type" value="Genomic_DNA"/>
</dbReference>
<dbReference type="Proteomes" id="UP000240010">
    <property type="component" value="Unassembled WGS sequence"/>
</dbReference>
<evidence type="ECO:0000313" key="2">
    <source>
        <dbReference type="EMBL" id="PPK75821.1"/>
    </source>
</evidence>
<organism evidence="2 3">
    <name type="scientific">Methylobacter tundripaludum</name>
    <dbReference type="NCBI Taxonomy" id="173365"/>
    <lineage>
        <taxon>Bacteria</taxon>
        <taxon>Pseudomonadati</taxon>
        <taxon>Pseudomonadota</taxon>
        <taxon>Gammaproteobacteria</taxon>
        <taxon>Methylococcales</taxon>
        <taxon>Methylococcaceae</taxon>
        <taxon>Methylobacter</taxon>
    </lineage>
</organism>
<gene>
    <name evidence="2" type="ORF">B0F87_105294</name>
</gene>
<sequence length="142" mass="16307">MGIVLKTPRQNFRTYEFEISASNQIQITSIPAGNKFCYRLEAIKDLYLWLKNEKKGEWVYLGAKNETEVPTPGIVEEWARSLDDPLNRFYGVTPGLKGRFATFVPPILEYMGLVEIEHNHINNRIRAITEVSGQVSTRHNLP</sequence>
<dbReference type="Pfam" id="PF21619">
    <property type="entry name" value="DUF6855"/>
    <property type="match status" value="1"/>
</dbReference>